<proteinExistence type="predicted"/>
<reference evidence="2 3" key="1">
    <citation type="journal article" date="2019" name="Sci. Rep.">
        <title>A multi-omics analysis of the grapevine pathogen Lasiodiplodia theobromae reveals that temperature affects the expression of virulence- and pathogenicity-related genes.</title>
        <authorList>
            <person name="Felix C."/>
            <person name="Meneses R."/>
            <person name="Goncalves M.F.M."/>
            <person name="Tilleman L."/>
            <person name="Duarte A.S."/>
            <person name="Jorrin-Novo J.V."/>
            <person name="Van de Peer Y."/>
            <person name="Deforce D."/>
            <person name="Van Nieuwerburgh F."/>
            <person name="Esteves A.C."/>
            <person name="Alves A."/>
        </authorList>
    </citation>
    <scope>NUCLEOTIDE SEQUENCE [LARGE SCALE GENOMIC DNA]</scope>
    <source>
        <strain evidence="2 3">LA-SOL3</strain>
    </source>
</reference>
<gene>
    <name evidence="2" type="ORF">DBV05_g2412</name>
</gene>
<comment type="caution">
    <text evidence="2">The sequence shown here is derived from an EMBL/GenBank/DDBJ whole genome shotgun (WGS) entry which is preliminary data.</text>
</comment>
<organism evidence="2 3">
    <name type="scientific">Lasiodiplodia theobromae</name>
    <dbReference type="NCBI Taxonomy" id="45133"/>
    <lineage>
        <taxon>Eukaryota</taxon>
        <taxon>Fungi</taxon>
        <taxon>Dikarya</taxon>
        <taxon>Ascomycota</taxon>
        <taxon>Pezizomycotina</taxon>
        <taxon>Dothideomycetes</taxon>
        <taxon>Dothideomycetes incertae sedis</taxon>
        <taxon>Botryosphaeriales</taxon>
        <taxon>Botryosphaeriaceae</taxon>
        <taxon>Lasiodiplodia</taxon>
    </lineage>
</organism>
<feature type="domain" description="DUF7730" evidence="1">
    <location>
        <begin position="7"/>
        <end position="80"/>
    </location>
</feature>
<protein>
    <recommendedName>
        <fullName evidence="1">DUF7730 domain-containing protein</fullName>
    </recommendedName>
</protein>
<keyword evidence="3" id="KW-1185">Reference proteome</keyword>
<accession>A0A5N5DQP8</accession>
<dbReference type="OrthoDB" id="3932966at2759"/>
<dbReference type="Pfam" id="PF24864">
    <property type="entry name" value="DUF7730"/>
    <property type="match status" value="1"/>
</dbReference>
<dbReference type="Proteomes" id="UP000325902">
    <property type="component" value="Unassembled WGS sequence"/>
</dbReference>
<dbReference type="EMBL" id="VCHE01000009">
    <property type="protein sequence ID" value="KAB2579054.1"/>
    <property type="molecule type" value="Genomic_DNA"/>
</dbReference>
<dbReference type="InterPro" id="IPR056632">
    <property type="entry name" value="DUF7730"/>
</dbReference>
<name>A0A5N5DQP8_9PEZI</name>
<evidence type="ECO:0000313" key="3">
    <source>
        <dbReference type="Proteomes" id="UP000325902"/>
    </source>
</evidence>
<sequence>MRQPRPEATLLGIPTEIRLYIYAYLCPNKEDRHVNCACHKSKRHDCDLSASPQGKEPRGYLALVLSCRTIYNEAVELLYKPIIGTRCDDAKVPHILVTADQITLTGFPGMFCRKHLTYRTGTSGVFRRIRKLHIMIVAKHFEGCGCCGDLFAEHSGFPHAPDLDDRSQALDNVRWLAEQLGRPGGFDQLAISLEWDEGELDYDDVPELEDSETMMAPFKALRNVKELKIGTLGTCFEDWAMMGDLDPEIIREWEKGVAYKKKMRDILGSNAPVKENPIPLSTWLGFKRTIRRLVFFAPQVGAHKYLEEATSAFDTQDKKAFQKVSNNLFKKWKEELKQRQTIAFDFSELRQATYFDVPPGKRKEDDPEGMEFSDFTWSDPTIDKEDRATYISFLESIDYE</sequence>
<dbReference type="AlphaFoldDB" id="A0A5N5DQP8"/>
<evidence type="ECO:0000313" key="2">
    <source>
        <dbReference type="EMBL" id="KAB2579054.1"/>
    </source>
</evidence>
<evidence type="ECO:0000259" key="1">
    <source>
        <dbReference type="Pfam" id="PF24864"/>
    </source>
</evidence>